<dbReference type="InterPro" id="IPR006085">
    <property type="entry name" value="XPG_DNA_repair_N"/>
</dbReference>
<evidence type="ECO:0000256" key="14">
    <source>
        <dbReference type="ARBA" id="ARBA00034726"/>
    </source>
</evidence>
<keyword evidence="2 16" id="KW-0235">DNA replication</keyword>
<dbReference type="HAMAP" id="MF_00614">
    <property type="entry name" value="Fen"/>
    <property type="match status" value="1"/>
</dbReference>
<dbReference type="PROSITE" id="PS00841">
    <property type="entry name" value="XPG_1"/>
    <property type="match status" value="1"/>
</dbReference>
<evidence type="ECO:0000313" key="22">
    <source>
        <dbReference type="EMBL" id="OUS46978.1"/>
    </source>
</evidence>
<keyword evidence="7 16" id="KW-0378">Hydrolase</keyword>
<dbReference type="GO" id="GO:0005730">
    <property type="term" value="C:nucleolus"/>
    <property type="evidence" value="ECO:0007669"/>
    <property type="project" value="UniProtKB-SubCell"/>
</dbReference>
<dbReference type="OMA" id="MGIPWVQ"/>
<feature type="compositionally biased region" description="Basic residues" evidence="18">
    <location>
        <begin position="413"/>
        <end position="428"/>
    </location>
</feature>
<dbReference type="FunFam" id="1.10.150.20:FF:000009">
    <property type="entry name" value="Flap endonuclease 1"/>
    <property type="match status" value="1"/>
</dbReference>
<evidence type="ECO:0000259" key="21">
    <source>
        <dbReference type="SMART" id="SM00485"/>
    </source>
</evidence>
<dbReference type="InterPro" id="IPR023426">
    <property type="entry name" value="Flap_endonuc"/>
</dbReference>
<dbReference type="GO" id="GO:0006284">
    <property type="term" value="P:base-excision repair"/>
    <property type="evidence" value="ECO:0007669"/>
    <property type="project" value="UniProtKB-UniRule"/>
</dbReference>
<evidence type="ECO:0000256" key="11">
    <source>
        <dbReference type="ARBA" id="ARBA00023204"/>
    </source>
</evidence>
<evidence type="ECO:0000256" key="4">
    <source>
        <dbReference type="ARBA" id="ARBA00022723"/>
    </source>
</evidence>
<evidence type="ECO:0000256" key="12">
    <source>
        <dbReference type="ARBA" id="ARBA00023242"/>
    </source>
</evidence>
<dbReference type="SMART" id="SM00484">
    <property type="entry name" value="XPGI"/>
    <property type="match status" value="1"/>
</dbReference>
<dbReference type="Gene3D" id="1.10.150.20">
    <property type="entry name" value="5' to 3' exonuclease, C-terminal subdomain"/>
    <property type="match status" value="1"/>
</dbReference>
<feature type="domain" description="XPG N-terminal" evidence="21">
    <location>
        <begin position="40"/>
        <end position="147"/>
    </location>
</feature>
<feature type="region of interest" description="Disordered" evidence="18">
    <location>
        <begin position="395"/>
        <end position="428"/>
    </location>
</feature>
<keyword evidence="4 16" id="KW-0479">Metal-binding</keyword>
<evidence type="ECO:0000256" key="10">
    <source>
        <dbReference type="ARBA" id="ARBA00023128"/>
    </source>
</evidence>
<dbReference type="Gene3D" id="3.40.50.1010">
    <property type="entry name" value="5'-nuclease"/>
    <property type="match status" value="1"/>
</dbReference>
<dbReference type="Proteomes" id="UP000195557">
    <property type="component" value="Unassembled WGS sequence"/>
</dbReference>
<dbReference type="Pfam" id="PF00867">
    <property type="entry name" value="XPG_I"/>
    <property type="match status" value="1"/>
</dbReference>
<dbReference type="SUPFAM" id="SSF88723">
    <property type="entry name" value="PIN domain-like"/>
    <property type="match status" value="1"/>
</dbReference>
<evidence type="ECO:0000256" key="15">
    <source>
        <dbReference type="ARBA" id="ARBA00063178"/>
    </source>
</evidence>
<evidence type="ECO:0000256" key="5">
    <source>
        <dbReference type="ARBA" id="ARBA00022759"/>
    </source>
</evidence>
<dbReference type="InterPro" id="IPR019974">
    <property type="entry name" value="XPG_CS"/>
</dbReference>
<dbReference type="GO" id="GO:0005654">
    <property type="term" value="C:nucleoplasm"/>
    <property type="evidence" value="ECO:0007669"/>
    <property type="project" value="UniProtKB-SubCell"/>
</dbReference>
<keyword evidence="17" id="KW-0175">Coiled coil</keyword>
<dbReference type="Pfam" id="PF00752">
    <property type="entry name" value="XPG_N"/>
    <property type="match status" value="1"/>
</dbReference>
<dbReference type="OrthoDB" id="1937206at2759"/>
<keyword evidence="8 16" id="KW-0269">Exonuclease</keyword>
<evidence type="ECO:0000256" key="6">
    <source>
        <dbReference type="ARBA" id="ARBA00022763"/>
    </source>
</evidence>
<evidence type="ECO:0000256" key="9">
    <source>
        <dbReference type="ARBA" id="ARBA00022842"/>
    </source>
</evidence>
<feature type="domain" description="XPG-I" evidence="20">
    <location>
        <begin position="186"/>
        <end position="258"/>
    </location>
</feature>
<evidence type="ECO:0000256" key="16">
    <source>
        <dbReference type="HAMAP-Rule" id="MF_03140"/>
    </source>
</evidence>
<accession>A0A1Y5IBK0</accession>
<dbReference type="SMART" id="SM00279">
    <property type="entry name" value="HhH2"/>
    <property type="match status" value="1"/>
</dbReference>
<dbReference type="InterPro" id="IPR036279">
    <property type="entry name" value="5-3_exonuclease_C_sf"/>
</dbReference>
<evidence type="ECO:0000256" key="8">
    <source>
        <dbReference type="ARBA" id="ARBA00022839"/>
    </source>
</evidence>
<dbReference type="AlphaFoldDB" id="A0A1Y5IBK0"/>
<name>A0A1Y5IBK0_OSTTA</name>
<comment type="cofactor">
    <cofactor evidence="16">
        <name>Mg(2+)</name>
        <dbReference type="ChEBI" id="CHEBI:18420"/>
    </cofactor>
    <text evidence="16">Binds 2 magnesium ions per subunit. They probably participate in the reaction catalyzed by the enzyme. May bind an additional third magnesium ion after substrate binding.</text>
</comment>
<feature type="coiled-coil region" evidence="17">
    <location>
        <begin position="137"/>
        <end position="164"/>
    </location>
</feature>
<comment type="subcellular location">
    <subcellularLocation>
        <location evidence="16">Nucleus</location>
        <location evidence="16">Nucleolus</location>
    </subcellularLocation>
    <subcellularLocation>
        <location evidence="16">Nucleus</location>
        <location evidence="16">Nucleoplasm</location>
    </subcellularLocation>
    <subcellularLocation>
        <location evidence="16">Mitochondrion</location>
    </subcellularLocation>
    <text evidence="16">Resides mostly in the nucleoli and relocalizes to the nucleoplasm upon DNA damage.</text>
</comment>
<reference evidence="22" key="1">
    <citation type="submission" date="2017-04" db="EMBL/GenBank/DDBJ databases">
        <title>Population genomics of picophytoplankton unveils novel chromosome hypervariability.</title>
        <authorList>
            <consortium name="DOE Joint Genome Institute"/>
            <person name="Blanc-Mathieu R."/>
            <person name="Krasovec M."/>
            <person name="Hebrard M."/>
            <person name="Yau S."/>
            <person name="Desgranges E."/>
            <person name="Martin J."/>
            <person name="Schackwitz W."/>
            <person name="Kuo A."/>
            <person name="Salin G."/>
            <person name="Donnadieu C."/>
            <person name="Desdevises Y."/>
            <person name="Sanchez-Ferandin S."/>
            <person name="Moreau H."/>
            <person name="Rivals E."/>
            <person name="Grigoriev I.V."/>
            <person name="Grimsley N."/>
            <person name="Eyre-Walker A."/>
            <person name="Piganeau G."/>
        </authorList>
    </citation>
    <scope>NUCLEOTIDE SEQUENCE [LARGE SCALE GENOMIC DNA]</scope>
    <source>
        <strain evidence="22">RCC 1115</strain>
    </source>
</reference>
<keyword evidence="3 16" id="KW-0540">Nuclease</keyword>
<dbReference type="KEGG" id="ota:OT_ostta08g02290"/>
<dbReference type="InterPro" id="IPR008918">
    <property type="entry name" value="HhH2"/>
</dbReference>
<evidence type="ECO:0000256" key="13">
    <source>
        <dbReference type="ARBA" id="ARBA00029382"/>
    </source>
</evidence>
<keyword evidence="11 16" id="KW-0234">DNA repair</keyword>
<keyword evidence="10 16" id="KW-0496">Mitochondrion</keyword>
<protein>
    <recommendedName>
        <fullName evidence="16">Flap endonuclease 1</fullName>
        <shortName evidence="16">FEN-1</shortName>
        <ecNumber evidence="16">3.1.-.-</ecNumber>
    </recommendedName>
    <alternativeName>
        <fullName evidence="16">Flap structure-specific endonuclease 1</fullName>
    </alternativeName>
</protein>
<dbReference type="SMART" id="SM00475">
    <property type="entry name" value="53EXOc"/>
    <property type="match status" value="1"/>
</dbReference>
<dbReference type="PRINTS" id="PR00853">
    <property type="entry name" value="XPGRADSUPER"/>
</dbReference>
<organism evidence="22">
    <name type="scientific">Ostreococcus tauri</name>
    <name type="common">Marine green alga</name>
    <dbReference type="NCBI Taxonomy" id="70448"/>
    <lineage>
        <taxon>Eukaryota</taxon>
        <taxon>Viridiplantae</taxon>
        <taxon>Chlorophyta</taxon>
        <taxon>Mamiellophyceae</taxon>
        <taxon>Mamiellales</taxon>
        <taxon>Bathycoccaceae</taxon>
        <taxon>Ostreococcus</taxon>
    </lineage>
</organism>
<dbReference type="EMBL" id="KZ155780">
    <property type="protein sequence ID" value="OUS46978.1"/>
    <property type="molecule type" value="Genomic_DNA"/>
</dbReference>
<dbReference type="GO" id="GO:0000287">
    <property type="term" value="F:magnesium ion binding"/>
    <property type="evidence" value="ECO:0007669"/>
    <property type="project" value="UniProtKB-UniRule"/>
</dbReference>
<evidence type="ECO:0000256" key="3">
    <source>
        <dbReference type="ARBA" id="ARBA00022722"/>
    </source>
</evidence>
<comment type="subunit">
    <text evidence="15">Interacts with PCNA1 and PCNA2. Three molecules of FEN1 bind to one PCNA trimer with each molecule binding to one PCNA monomer. PCNA stimulates the nuclease activity without altering cleavage specificity.</text>
</comment>
<sequence>MTNARGAVDRVGRYERSTGLCDRAATVERPRSRARRGEDMGIKGLTALLSENAPGAMREQKFTSYLDRRVAIDASMHIYQFMIAVGRTGEQTLTNEAGEVTSHLQGMLMRTSRMLEAGIKPVYVFDGKPPTMKGGELAKRKDKREEAEAALKAAREAGNQEEVEKLSKRTVRVSKEQSMEVMKLAQLLGIPAFEAPCEAEATCAAMCKAGLVWAVGTEDMDTLTFAAPRVARNLMAPKSAEKPVLEFDYEKTIAGLGLTADQFIDLCILCGCDYTDTIRGVGPKTALKLIKEHGSIEKILEAIDTEKYPPPKDWEFAGARELFKNPEVMDVSGINLSWKAPDEEGLVEFLVKEKQFQEDRVRGVCARIRKARQGAASQNRLESFFGPPKIISSTIGKRKVEETKSGKGSKAGLNKKSKGVSGYKSKKT</sequence>
<dbReference type="InterPro" id="IPR006084">
    <property type="entry name" value="XPG/Rad2"/>
</dbReference>
<keyword evidence="5 16" id="KW-0255">Endonuclease</keyword>
<gene>
    <name evidence="22" type="ORF">BE221DRAFT_167292</name>
</gene>
<evidence type="ECO:0000259" key="19">
    <source>
        <dbReference type="SMART" id="SM00475"/>
    </source>
</evidence>
<dbReference type="CDD" id="cd09867">
    <property type="entry name" value="PIN_FEN1"/>
    <property type="match status" value="1"/>
</dbReference>
<dbReference type="InterPro" id="IPR029060">
    <property type="entry name" value="PIN-like_dom_sf"/>
</dbReference>
<evidence type="ECO:0000256" key="2">
    <source>
        <dbReference type="ARBA" id="ARBA00022705"/>
    </source>
</evidence>
<evidence type="ECO:0000256" key="1">
    <source>
        <dbReference type="ARBA" id="ARBA00022553"/>
    </source>
</evidence>
<evidence type="ECO:0000256" key="7">
    <source>
        <dbReference type="ARBA" id="ARBA00022801"/>
    </source>
</evidence>
<evidence type="ECO:0000256" key="17">
    <source>
        <dbReference type="SAM" id="Coils"/>
    </source>
</evidence>
<evidence type="ECO:0000256" key="18">
    <source>
        <dbReference type="SAM" id="MobiDB-lite"/>
    </source>
</evidence>
<comment type="function">
    <text evidence="13 16">Structure-specific nuclease with 5'-flap endonuclease and 5'-3' exonuclease activities involved in DNA replication and repair. During DNA replication, cleaves the 5'-overhanging flap structure that is generated by displacement synthesis when DNA polymerase encounters the 5'-end of a downstream Okazaki fragment. It enters the flap from the 5'-end and then tracks to cleave the flap base, leaving a nick for ligation. Also involved in the long patch base excision repair (LP-BER) pathway, by cleaving within the apurinic/apyrimidinic (AP) site-terminated flap. Acts as a genome stabilization factor that prevents flaps from equilibrating into structures that lead to duplications and deletions. Also possesses 5'-3' exonuclease activity on nicked or gapped double-stranded DNA, and exhibits RNase H activity. Also involved in replication and repair of rDNA and in repairing mitochondrial DNA.</text>
</comment>
<dbReference type="FunFam" id="3.40.50.1010:FF:000016">
    <property type="entry name" value="Flap endonuclease 1"/>
    <property type="match status" value="1"/>
</dbReference>
<dbReference type="GO" id="GO:0003677">
    <property type="term" value="F:DNA binding"/>
    <property type="evidence" value="ECO:0007669"/>
    <property type="project" value="UniProtKB-UniRule"/>
</dbReference>
<dbReference type="SUPFAM" id="SSF47807">
    <property type="entry name" value="5' to 3' exonuclease, C-terminal subdomain"/>
    <property type="match status" value="1"/>
</dbReference>
<keyword evidence="12 16" id="KW-0539">Nucleus</keyword>
<comment type="similarity">
    <text evidence="14 16">Belongs to the XPG/RAD2 endonuclease family. FEN1 subfamily.</text>
</comment>
<feature type="domain" description="5'-3' exonuclease" evidence="19">
    <location>
        <begin position="68"/>
        <end position="344"/>
    </location>
</feature>
<dbReference type="SMART" id="SM00485">
    <property type="entry name" value="XPGN"/>
    <property type="match status" value="1"/>
</dbReference>
<keyword evidence="6 16" id="KW-0227">DNA damage</keyword>
<dbReference type="GO" id="GO:0008409">
    <property type="term" value="F:5'-3' exonuclease activity"/>
    <property type="evidence" value="ECO:0007669"/>
    <property type="project" value="UniProtKB-UniRule"/>
</dbReference>
<dbReference type="InterPro" id="IPR002421">
    <property type="entry name" value="5-3_exonuclease"/>
</dbReference>
<dbReference type="PANTHER" id="PTHR11081">
    <property type="entry name" value="FLAP ENDONUCLEASE FAMILY MEMBER"/>
    <property type="match status" value="1"/>
</dbReference>
<proteinExistence type="inferred from homology"/>
<keyword evidence="9 16" id="KW-0460">Magnesium</keyword>
<dbReference type="EC" id="3.1.-.-" evidence="16"/>
<dbReference type="InterPro" id="IPR006086">
    <property type="entry name" value="XPG-I_dom"/>
</dbReference>
<dbReference type="GO" id="GO:0005739">
    <property type="term" value="C:mitochondrion"/>
    <property type="evidence" value="ECO:0007669"/>
    <property type="project" value="UniProtKB-SubCell"/>
</dbReference>
<dbReference type="GO" id="GO:0017108">
    <property type="term" value="F:5'-flap endonuclease activity"/>
    <property type="evidence" value="ECO:0007669"/>
    <property type="project" value="UniProtKB-UniRule"/>
</dbReference>
<dbReference type="GO" id="GO:0043137">
    <property type="term" value="P:DNA replication, removal of RNA primer"/>
    <property type="evidence" value="ECO:0007669"/>
    <property type="project" value="UniProtKB-UniRule"/>
</dbReference>
<keyword evidence="1 16" id="KW-0597">Phosphoprotein</keyword>
<evidence type="ECO:0000259" key="20">
    <source>
        <dbReference type="SMART" id="SM00484"/>
    </source>
</evidence>
<dbReference type="PANTHER" id="PTHR11081:SF9">
    <property type="entry name" value="FLAP ENDONUCLEASE 1"/>
    <property type="match status" value="1"/>
</dbReference>